<dbReference type="InterPro" id="IPR035093">
    <property type="entry name" value="RelE/ParE_toxin_dom_sf"/>
</dbReference>
<dbReference type="InterPro" id="IPR007712">
    <property type="entry name" value="RelE/ParE_toxin"/>
</dbReference>
<evidence type="ECO:0000256" key="1">
    <source>
        <dbReference type="ARBA" id="ARBA00022649"/>
    </source>
</evidence>
<dbReference type="Gene3D" id="3.30.2310.20">
    <property type="entry name" value="RelE-like"/>
    <property type="match status" value="1"/>
</dbReference>
<dbReference type="Proteomes" id="UP000664317">
    <property type="component" value="Unassembled WGS sequence"/>
</dbReference>
<keyword evidence="1" id="KW-1277">Toxin-antitoxin system</keyword>
<keyword evidence="3" id="KW-1185">Reference proteome</keyword>
<comment type="caution">
    <text evidence="2">The sequence shown here is derived from an EMBL/GenBank/DDBJ whole genome shotgun (WGS) entry which is preliminary data.</text>
</comment>
<evidence type="ECO:0000313" key="2">
    <source>
        <dbReference type="EMBL" id="MBN7812126.1"/>
    </source>
</evidence>
<protein>
    <submittedName>
        <fullName evidence="2">Type II toxin-antitoxin system RelE/ParE family toxin</fullName>
    </submittedName>
</protein>
<name>A0ABS3C6D8_9BACT</name>
<proteinExistence type="predicted"/>
<gene>
    <name evidence="2" type="ORF">J0A68_14330</name>
</gene>
<organism evidence="2 3">
    <name type="scientific">Algoriphagus oliviformis</name>
    <dbReference type="NCBI Taxonomy" id="2811231"/>
    <lineage>
        <taxon>Bacteria</taxon>
        <taxon>Pseudomonadati</taxon>
        <taxon>Bacteroidota</taxon>
        <taxon>Cytophagia</taxon>
        <taxon>Cytophagales</taxon>
        <taxon>Cyclobacteriaceae</taxon>
        <taxon>Algoriphagus</taxon>
    </lineage>
</organism>
<sequence>MADKEVIWSNRANAELTEILQFYIQRNKSNTYGLKLLEEIDSMIEKIVRHNFIGRLTKDGNARVVILKAYLIFYDIRPTEIHILSIWDSRQNPEKTPSSK</sequence>
<dbReference type="Pfam" id="PF05016">
    <property type="entry name" value="ParE_toxin"/>
    <property type="match status" value="1"/>
</dbReference>
<evidence type="ECO:0000313" key="3">
    <source>
        <dbReference type="Proteomes" id="UP000664317"/>
    </source>
</evidence>
<accession>A0ABS3C6D8</accession>
<dbReference type="EMBL" id="JAFKCT010000006">
    <property type="protein sequence ID" value="MBN7812126.1"/>
    <property type="molecule type" value="Genomic_DNA"/>
</dbReference>
<reference evidence="2 3" key="1">
    <citation type="submission" date="2021-03" db="EMBL/GenBank/DDBJ databases">
        <title>novel species isolated from a fishpond in China.</title>
        <authorList>
            <person name="Lu H."/>
            <person name="Cai Z."/>
        </authorList>
    </citation>
    <scope>NUCLEOTIDE SEQUENCE [LARGE SCALE GENOMIC DNA]</scope>
    <source>
        <strain evidence="2 3">H41</strain>
    </source>
</reference>
<dbReference type="RefSeq" id="WP_206578908.1">
    <property type="nucleotide sequence ID" value="NZ_JAFKCT010000006.1"/>
</dbReference>